<accession>A0A6J7WAA2</accession>
<dbReference type="EMBL" id="LR798206">
    <property type="protein sequence ID" value="CAB5178785.1"/>
    <property type="molecule type" value="Genomic_DNA"/>
</dbReference>
<proteinExistence type="predicted"/>
<dbReference type="Gene3D" id="1.10.10.10">
    <property type="entry name" value="Winged helix-like DNA-binding domain superfamily/Winged helix DNA-binding domain"/>
    <property type="match status" value="1"/>
</dbReference>
<dbReference type="Pfam" id="PF13730">
    <property type="entry name" value="HTH_36"/>
    <property type="match status" value="1"/>
</dbReference>
<dbReference type="InterPro" id="IPR036388">
    <property type="entry name" value="WH-like_DNA-bd_sf"/>
</dbReference>
<organism evidence="1">
    <name type="scientific">uncultured Caudovirales phage</name>
    <dbReference type="NCBI Taxonomy" id="2100421"/>
    <lineage>
        <taxon>Viruses</taxon>
        <taxon>Duplodnaviria</taxon>
        <taxon>Heunggongvirae</taxon>
        <taxon>Uroviricota</taxon>
        <taxon>Caudoviricetes</taxon>
        <taxon>Peduoviridae</taxon>
        <taxon>Maltschvirus</taxon>
        <taxon>Maltschvirus maltsch</taxon>
    </lineage>
</organism>
<evidence type="ECO:0000313" key="1">
    <source>
        <dbReference type="EMBL" id="CAB5178785.1"/>
    </source>
</evidence>
<protein>
    <submittedName>
        <fullName evidence="1">Helix-turn-helix domain containing protein</fullName>
    </submittedName>
</protein>
<name>A0A6J7WAA2_9CAUD</name>
<reference evidence="1" key="1">
    <citation type="submission" date="2020-05" db="EMBL/GenBank/DDBJ databases">
        <authorList>
            <person name="Chiriac C."/>
            <person name="Salcher M."/>
            <person name="Ghai R."/>
            <person name="Kavagutti S V."/>
        </authorList>
    </citation>
    <scope>NUCLEOTIDE SEQUENCE</scope>
</reference>
<sequence>MTNPKFTGVWIPREVFQHQSLSPTAKFVYGIVDSLDNDDGCYASNGYLSVSLGLAERQVRNLLKELEDAKLIVRIEREGKRIIRTVEKVALTQVLGVSGGGNKLPMGRQKIATGGGNKLPTYIKDYNKEDKDTPQTPKVAMEDLPQGGLALPFSSEQFSKAWFRWVDYRKEIKKTLKQSSVDLQWKQFILWGENKSIDSINQSITNGWTGLFEPKTQTNHKQPLTANDHNAF</sequence>
<gene>
    <name evidence="1" type="ORF">UFOVP157_37</name>
</gene>